<dbReference type="AlphaFoldDB" id="I1S6G6"/>
<sequence>MPAQGGLVGVRVTEKDVAIFGKRDKPRIHAIRPKSWEHPTDLHTVALGSNITAHYLAVGGRWWQMTVVDHAITSVNGPRYDETSNLCGPTSHPGIRTIGSDGSGQARPDKVRSGQEQAKQYSINSPQYLQYSKHPTSTKTQTQIQSTTDSDYADR</sequence>
<reference evidence="3" key="4">
    <citation type="submission" date="2017-01" db="UniProtKB">
        <authorList>
            <consortium name="EnsemblFungi"/>
        </authorList>
    </citation>
    <scope>IDENTIFICATION</scope>
    <source>
        <strain evidence="3">PH-1 / ATCC MYA-4620 / FGSC 9075 / NRRL 31084</strain>
    </source>
</reference>
<reference evidence="2 4" key="3">
    <citation type="journal article" date="2015" name="BMC Genomics">
        <title>The completed genome sequence of the pathogenic ascomycete fungus Fusarium graminearum.</title>
        <authorList>
            <person name="King R."/>
            <person name="Urban M."/>
            <person name="Hammond-Kosack M.C."/>
            <person name="Hassani-Pak K."/>
            <person name="Hammond-Kosack K.E."/>
        </authorList>
    </citation>
    <scope>NUCLEOTIDE SEQUENCE [LARGE SCALE GENOMIC DNA]</scope>
    <source>
        <strain evidence="4">ATCC MYA-4620 / CBS 123657 / FGSC 9075 / NRRL 31084 / PH-1</strain>
        <strain evidence="2">PH-1</strain>
    </source>
</reference>
<evidence type="ECO:0000313" key="3">
    <source>
        <dbReference type="EnsemblFungi" id="CEF78222"/>
    </source>
</evidence>
<feature type="region of interest" description="Disordered" evidence="1">
    <location>
        <begin position="78"/>
        <end position="155"/>
    </location>
</feature>
<name>I1S6G6_GIBZE</name>
<protein>
    <submittedName>
        <fullName evidence="2">Chromosome 2, complete genome</fullName>
    </submittedName>
</protein>
<feature type="compositionally biased region" description="Polar residues" evidence="1">
    <location>
        <begin position="114"/>
        <end position="135"/>
    </location>
</feature>
<reference evidence="3 4" key="2">
    <citation type="journal article" date="2010" name="Nature">
        <title>Comparative genomics reveals mobile pathogenicity chromosomes in Fusarium.</title>
        <authorList>
            <person name="Ma L.J."/>
            <person name="van der Does H.C."/>
            <person name="Borkovich K.A."/>
            <person name="Coleman J.J."/>
            <person name="Daboussi M.J."/>
            <person name="Di Pietro A."/>
            <person name="Dufresne M."/>
            <person name="Freitag M."/>
            <person name="Grabherr M."/>
            <person name="Henrissat B."/>
            <person name="Houterman P.M."/>
            <person name="Kang S."/>
            <person name="Shim W.B."/>
            <person name="Woloshuk C."/>
            <person name="Xie X."/>
            <person name="Xu J.R."/>
            <person name="Antoniw J."/>
            <person name="Baker S.E."/>
            <person name="Bluhm B.H."/>
            <person name="Breakspear A."/>
            <person name="Brown D.W."/>
            <person name="Butchko R.A."/>
            <person name="Chapman S."/>
            <person name="Coulson R."/>
            <person name="Coutinho P.M."/>
            <person name="Danchin E.G."/>
            <person name="Diener A."/>
            <person name="Gale L.R."/>
            <person name="Gardiner D.M."/>
            <person name="Goff S."/>
            <person name="Hammond-Kosack K.E."/>
            <person name="Hilburn K."/>
            <person name="Hua-Van A."/>
            <person name="Jonkers W."/>
            <person name="Kazan K."/>
            <person name="Kodira C.D."/>
            <person name="Koehrsen M."/>
            <person name="Kumar L."/>
            <person name="Lee Y.H."/>
            <person name="Li L."/>
            <person name="Manners J.M."/>
            <person name="Miranda-Saavedra D."/>
            <person name="Mukherjee M."/>
            <person name="Park G."/>
            <person name="Park J."/>
            <person name="Park S.Y."/>
            <person name="Proctor R.H."/>
            <person name="Regev A."/>
            <person name="Ruiz-Roldan M.C."/>
            <person name="Sain D."/>
            <person name="Sakthikumar S."/>
            <person name="Sykes S."/>
            <person name="Schwartz D.C."/>
            <person name="Turgeon B.G."/>
            <person name="Wapinski I."/>
            <person name="Yoder O."/>
            <person name="Young S."/>
            <person name="Zeng Q."/>
            <person name="Zhou S."/>
            <person name="Galagan J."/>
            <person name="Cuomo C.A."/>
            <person name="Kistler H.C."/>
            <person name="Rep M."/>
        </authorList>
    </citation>
    <scope>GENOME REANNOTATION</scope>
    <source>
        <strain evidence="4">ATCC MYA-4620 / CBS 123657 / FGSC 9075 / NRRL 31084 / PH-1</strain>
        <strain evidence="3">PH-1 / ATCC MYA-4620 / FGSC 9075 / NRRL 31084</strain>
    </source>
</reference>
<organism evidence="2 4">
    <name type="scientific">Gibberella zeae (strain ATCC MYA-4620 / CBS 123657 / FGSC 9075 / NRRL 31084 / PH-1)</name>
    <name type="common">Wheat head blight fungus</name>
    <name type="synonym">Fusarium graminearum</name>
    <dbReference type="NCBI Taxonomy" id="229533"/>
    <lineage>
        <taxon>Eukaryota</taxon>
        <taxon>Fungi</taxon>
        <taxon>Dikarya</taxon>
        <taxon>Ascomycota</taxon>
        <taxon>Pezizomycotina</taxon>
        <taxon>Sordariomycetes</taxon>
        <taxon>Hypocreomycetidae</taxon>
        <taxon>Hypocreales</taxon>
        <taxon>Nectriaceae</taxon>
        <taxon>Fusarium</taxon>
    </lineage>
</organism>
<evidence type="ECO:0000313" key="4">
    <source>
        <dbReference type="Proteomes" id="UP000070720"/>
    </source>
</evidence>
<dbReference type="InParanoid" id="I1S6G6"/>
<dbReference type="EMBL" id="HG970333">
    <property type="protein sequence ID" value="CEF78222.1"/>
    <property type="molecule type" value="Genomic_DNA"/>
</dbReference>
<dbReference type="HOGENOM" id="CLU_1695639_0_0_1"/>
<keyword evidence="4" id="KW-1185">Reference proteome</keyword>
<dbReference type="EnsemblFungi" id="CEF78222">
    <property type="protein sequence ID" value="CEF78222"/>
    <property type="gene ID" value="FGRRES_12437"/>
</dbReference>
<proteinExistence type="predicted"/>
<dbReference type="Proteomes" id="UP000070720">
    <property type="component" value="Chromosome 2"/>
</dbReference>
<feature type="compositionally biased region" description="Low complexity" evidence="1">
    <location>
        <begin position="137"/>
        <end position="155"/>
    </location>
</feature>
<dbReference type="VEuPathDB" id="FungiDB:FGRAMPH1_01G12839"/>
<dbReference type="RefSeq" id="XP_011322302.1">
    <property type="nucleotide sequence ID" value="XM_011324000.1"/>
</dbReference>
<accession>I1S6G6</accession>
<gene>
    <name evidence="2" type="ORF">FGRAMPH1_01T12839</name>
</gene>
<evidence type="ECO:0000313" key="2">
    <source>
        <dbReference type="EMBL" id="CEF78222.1"/>
    </source>
</evidence>
<accession>A0A098DIH4</accession>
<evidence type="ECO:0000256" key="1">
    <source>
        <dbReference type="SAM" id="MobiDB-lite"/>
    </source>
</evidence>
<dbReference type="KEGG" id="fgr:FGSG_12437"/>
<reference evidence="3 4" key="1">
    <citation type="journal article" date="2007" name="Science">
        <title>The Fusarium graminearum genome reveals a link between localized polymorphism and pathogen specialization.</title>
        <authorList>
            <person name="Cuomo C.A."/>
            <person name="Gueldener U."/>
            <person name="Xu J.-R."/>
            <person name="Trail F."/>
            <person name="Turgeon B.G."/>
            <person name="Di Pietro A."/>
            <person name="Walton J.D."/>
            <person name="Ma L.-J."/>
            <person name="Baker S.E."/>
            <person name="Rep M."/>
            <person name="Adam G."/>
            <person name="Antoniw J."/>
            <person name="Baldwin T."/>
            <person name="Calvo S.E."/>
            <person name="Chang Y.-L."/>
            <person name="DeCaprio D."/>
            <person name="Gale L.R."/>
            <person name="Gnerre S."/>
            <person name="Goswami R.S."/>
            <person name="Hammond-Kosack K."/>
            <person name="Harris L.J."/>
            <person name="Hilburn K."/>
            <person name="Kennell J.C."/>
            <person name="Kroken S."/>
            <person name="Magnuson J.K."/>
            <person name="Mannhaupt G."/>
            <person name="Mauceli E.W."/>
            <person name="Mewes H.-W."/>
            <person name="Mitterbauer R."/>
            <person name="Muehlbauer G."/>
            <person name="Muensterkoetter M."/>
            <person name="Nelson D."/>
            <person name="O'Donnell K."/>
            <person name="Ouellet T."/>
            <person name="Qi W."/>
            <person name="Quesneville H."/>
            <person name="Roncero M.I.G."/>
            <person name="Seong K.-Y."/>
            <person name="Tetko I.V."/>
            <person name="Urban M."/>
            <person name="Waalwijk C."/>
            <person name="Ward T.J."/>
            <person name="Yao J."/>
            <person name="Birren B.W."/>
            <person name="Kistler H.C."/>
        </authorList>
    </citation>
    <scope>NUCLEOTIDE SEQUENCE [LARGE SCALE GENOMIC DNA]</scope>
    <source>
        <strain evidence="4">ATCC MYA-4620 / CBS 123657 / FGSC 9075 / NRRL 31084 / PH-1</strain>
        <strain evidence="3">PH-1 / ATCC MYA-4620 / FGSC 9075 / NRRL 31084</strain>
    </source>
</reference>